<dbReference type="GO" id="GO:0004721">
    <property type="term" value="F:phosphoprotein phosphatase activity"/>
    <property type="evidence" value="ECO:0007669"/>
    <property type="project" value="TreeGrafter"/>
</dbReference>
<dbReference type="PROSITE" id="PS50109">
    <property type="entry name" value="HIS_KIN"/>
    <property type="match status" value="1"/>
</dbReference>
<evidence type="ECO:0000256" key="1">
    <source>
        <dbReference type="ARBA" id="ARBA00000085"/>
    </source>
</evidence>
<keyword evidence="10 11" id="KW-0472">Membrane</keyword>
<keyword evidence="4" id="KW-1003">Cell membrane</keyword>
<keyword evidence="6 11" id="KW-0812">Transmembrane</keyword>
<comment type="catalytic activity">
    <reaction evidence="1">
        <text>ATP + protein L-histidine = ADP + protein N-phospho-L-histidine.</text>
        <dbReference type="EC" id="2.7.13.3"/>
    </reaction>
</comment>
<dbReference type="GO" id="GO:0000155">
    <property type="term" value="F:phosphorelay sensor kinase activity"/>
    <property type="evidence" value="ECO:0007669"/>
    <property type="project" value="TreeGrafter"/>
</dbReference>
<dbReference type="EC" id="2.7.13.3" evidence="3"/>
<dbReference type="Gene3D" id="3.30.565.10">
    <property type="entry name" value="Histidine kinase-like ATPase, C-terminal domain"/>
    <property type="match status" value="1"/>
</dbReference>
<evidence type="ECO:0000313" key="13">
    <source>
        <dbReference type="EMBL" id="CUO05582.1"/>
    </source>
</evidence>
<dbReference type="EMBL" id="CYZT01000039">
    <property type="protein sequence ID" value="CUO05582.1"/>
    <property type="molecule type" value="Genomic_DNA"/>
</dbReference>
<evidence type="ECO:0000256" key="7">
    <source>
        <dbReference type="ARBA" id="ARBA00022777"/>
    </source>
</evidence>
<feature type="transmembrane region" description="Helical" evidence="11">
    <location>
        <begin position="37"/>
        <end position="58"/>
    </location>
</feature>
<comment type="subcellular location">
    <subcellularLocation>
        <location evidence="2">Cell membrane</location>
        <topology evidence="2">Multi-pass membrane protein</topology>
    </subcellularLocation>
</comment>
<name>A0A174BWX4_FLAPL</name>
<dbReference type="InterPro" id="IPR005467">
    <property type="entry name" value="His_kinase_dom"/>
</dbReference>
<evidence type="ECO:0000256" key="2">
    <source>
        <dbReference type="ARBA" id="ARBA00004651"/>
    </source>
</evidence>
<organism evidence="13 14">
    <name type="scientific">Flavonifractor plautii</name>
    <name type="common">Fusobacterium plautii</name>
    <dbReference type="NCBI Taxonomy" id="292800"/>
    <lineage>
        <taxon>Bacteria</taxon>
        <taxon>Bacillati</taxon>
        <taxon>Bacillota</taxon>
        <taxon>Clostridia</taxon>
        <taxon>Eubacteriales</taxon>
        <taxon>Oscillospiraceae</taxon>
        <taxon>Flavonifractor</taxon>
    </lineage>
</organism>
<reference evidence="13 14" key="1">
    <citation type="submission" date="2015-09" db="EMBL/GenBank/DDBJ databases">
        <authorList>
            <consortium name="Pathogen Informatics"/>
        </authorList>
    </citation>
    <scope>NUCLEOTIDE SEQUENCE [LARGE SCALE GENOMIC DNA]</scope>
    <source>
        <strain evidence="13 14">2789STDY5608854</strain>
    </source>
</reference>
<keyword evidence="7 13" id="KW-0418">Kinase</keyword>
<evidence type="ECO:0000256" key="9">
    <source>
        <dbReference type="ARBA" id="ARBA00023012"/>
    </source>
</evidence>
<evidence type="ECO:0000256" key="3">
    <source>
        <dbReference type="ARBA" id="ARBA00012438"/>
    </source>
</evidence>
<evidence type="ECO:0000256" key="5">
    <source>
        <dbReference type="ARBA" id="ARBA00022679"/>
    </source>
</evidence>
<sequence>MKRLRGLLSRHALWLAALLSVDCFAVLLLWLSDARAFQALAGVILLWSLGLFAFILLYTGWRERKRERLFQAFLTDPDAVNEERLLHAVSRQERESLRLLAAVLREYRLKLGNLSEAVQDYEEYVEGWAHEAKTPLSLLTMILDNRADEIPLDLHTRLDYVRGQLQEDITQMLYYARLKSTTKDYLFEDVPLQEILEEVLEDYAPLLEEKRFSVQNQVGTEIVFTDRRGLRFMLGQIIGNAVKYSGETPVLTLSLAHTAGETILSVTDNGVGVKAHDLPYIFQKGFTGDSAAHRKKATGMGLYLTQRMADDLKLKLEAESEYGRYFRMAIRFPALTLERTSASKSAE</sequence>
<keyword evidence="8 11" id="KW-1133">Transmembrane helix</keyword>
<feature type="domain" description="Histidine kinase" evidence="12">
    <location>
        <begin position="127"/>
        <end position="336"/>
    </location>
</feature>
<accession>A0A174BWX4</accession>
<evidence type="ECO:0000256" key="6">
    <source>
        <dbReference type="ARBA" id="ARBA00022692"/>
    </source>
</evidence>
<dbReference type="InterPro" id="IPR003594">
    <property type="entry name" value="HATPase_dom"/>
</dbReference>
<keyword evidence="5 13" id="KW-0808">Transferase</keyword>
<dbReference type="InterPro" id="IPR050351">
    <property type="entry name" value="BphY/WalK/GraS-like"/>
</dbReference>
<dbReference type="Proteomes" id="UP000095746">
    <property type="component" value="Unassembled WGS sequence"/>
</dbReference>
<proteinExistence type="predicted"/>
<dbReference type="InterPro" id="IPR036890">
    <property type="entry name" value="HATPase_C_sf"/>
</dbReference>
<keyword evidence="9" id="KW-0902">Two-component regulatory system</keyword>
<protein>
    <recommendedName>
        <fullName evidence="3">histidine kinase</fullName>
        <ecNumber evidence="3">2.7.13.3</ecNumber>
    </recommendedName>
</protein>
<dbReference type="PANTHER" id="PTHR45453:SF2">
    <property type="entry name" value="HISTIDINE KINASE"/>
    <property type="match status" value="1"/>
</dbReference>
<feature type="transmembrane region" description="Helical" evidence="11">
    <location>
        <begin position="12"/>
        <end position="31"/>
    </location>
</feature>
<gene>
    <name evidence="13" type="primary">graS</name>
    <name evidence="13" type="ORF">ERS852411_00894</name>
</gene>
<evidence type="ECO:0000259" key="12">
    <source>
        <dbReference type="PROSITE" id="PS50109"/>
    </source>
</evidence>
<dbReference type="RefSeq" id="WP_021631033.1">
    <property type="nucleotide sequence ID" value="NZ_JAJBSA010000071.1"/>
</dbReference>
<dbReference type="AlphaFoldDB" id="A0A174BWX4"/>
<evidence type="ECO:0000256" key="11">
    <source>
        <dbReference type="SAM" id="Phobius"/>
    </source>
</evidence>
<dbReference type="SMART" id="SM00387">
    <property type="entry name" value="HATPase_c"/>
    <property type="match status" value="1"/>
</dbReference>
<dbReference type="GO" id="GO:0005886">
    <property type="term" value="C:plasma membrane"/>
    <property type="evidence" value="ECO:0007669"/>
    <property type="project" value="UniProtKB-SubCell"/>
</dbReference>
<dbReference type="GO" id="GO:0016036">
    <property type="term" value="P:cellular response to phosphate starvation"/>
    <property type="evidence" value="ECO:0007669"/>
    <property type="project" value="TreeGrafter"/>
</dbReference>
<dbReference type="Pfam" id="PF02518">
    <property type="entry name" value="HATPase_c"/>
    <property type="match status" value="1"/>
</dbReference>
<dbReference type="PANTHER" id="PTHR45453">
    <property type="entry name" value="PHOSPHATE REGULON SENSOR PROTEIN PHOR"/>
    <property type="match status" value="1"/>
</dbReference>
<dbReference type="SUPFAM" id="SSF55874">
    <property type="entry name" value="ATPase domain of HSP90 chaperone/DNA topoisomerase II/histidine kinase"/>
    <property type="match status" value="1"/>
</dbReference>
<evidence type="ECO:0000313" key="14">
    <source>
        <dbReference type="Proteomes" id="UP000095746"/>
    </source>
</evidence>
<evidence type="ECO:0000256" key="10">
    <source>
        <dbReference type="ARBA" id="ARBA00023136"/>
    </source>
</evidence>
<evidence type="ECO:0000256" key="4">
    <source>
        <dbReference type="ARBA" id="ARBA00022475"/>
    </source>
</evidence>
<evidence type="ECO:0000256" key="8">
    <source>
        <dbReference type="ARBA" id="ARBA00022989"/>
    </source>
</evidence>